<gene>
    <name evidence="1" type="ORF">HH216_16800</name>
</gene>
<accession>A0A7L5DVB3</accession>
<dbReference type="RefSeq" id="WP_169551848.1">
    <property type="nucleotide sequence ID" value="NZ_CP051677.1"/>
</dbReference>
<reference evidence="1 2" key="1">
    <citation type="submission" date="2020-04" db="EMBL/GenBank/DDBJ databases">
        <title>Genome sequencing of novel species.</title>
        <authorList>
            <person name="Heo J."/>
            <person name="Kim S.-J."/>
            <person name="Kim J.-S."/>
            <person name="Hong S.-B."/>
            <person name="Kwon S.-W."/>
        </authorList>
    </citation>
    <scope>NUCLEOTIDE SEQUENCE [LARGE SCALE GENOMIC DNA]</scope>
    <source>
        <strain evidence="1 2">CJU-R4</strain>
    </source>
</reference>
<dbReference type="AlphaFoldDB" id="A0A7L5DVB3"/>
<dbReference type="Proteomes" id="UP000501128">
    <property type="component" value="Chromosome"/>
</dbReference>
<keyword evidence="2" id="KW-1185">Reference proteome</keyword>
<proteinExistence type="predicted"/>
<evidence type="ECO:0000313" key="1">
    <source>
        <dbReference type="EMBL" id="QJD79887.1"/>
    </source>
</evidence>
<protein>
    <submittedName>
        <fullName evidence="1">Uncharacterized protein</fullName>
    </submittedName>
</protein>
<name>A0A7L5DVB3_9BACT</name>
<dbReference type="KEGG" id="srho:HH216_16800"/>
<dbReference type="EMBL" id="CP051677">
    <property type="protein sequence ID" value="QJD79887.1"/>
    <property type="molecule type" value="Genomic_DNA"/>
</dbReference>
<organism evidence="1 2">
    <name type="scientific">Spirosoma rhododendri</name>
    <dbReference type="NCBI Taxonomy" id="2728024"/>
    <lineage>
        <taxon>Bacteria</taxon>
        <taxon>Pseudomonadati</taxon>
        <taxon>Bacteroidota</taxon>
        <taxon>Cytophagia</taxon>
        <taxon>Cytophagales</taxon>
        <taxon>Cytophagaceae</taxon>
        <taxon>Spirosoma</taxon>
    </lineage>
</organism>
<evidence type="ECO:0000313" key="2">
    <source>
        <dbReference type="Proteomes" id="UP000501128"/>
    </source>
</evidence>
<sequence length="102" mass="11500">MNGFQLYKEYVARGERADRGTSDWSYGQVLVSAFYLVGITRLFDMLEQAETLGCRIRLVYSLQADSGVPAPCGIELIPTEQETILTSADHRSELAYWPNFMA</sequence>